<sequence length="176" mass="18091">MTTSPSLAGRFIGPIGAVAVLAYAVFAAVQIQVLNPLATMPGYTLQEIHAAVAQRDSADTMGWGLMSVTLAIGPLIALIVARLGVLGRLSAGTVLMIMLGLLSLGSPGYFIASFPAGMTLADTFMVDGADHAPWGRILHALSTLSTLALAGLVIARSVRASRESTTGEVQNTNSPS</sequence>
<protein>
    <submittedName>
        <fullName evidence="2">Uncharacterized protein</fullName>
    </submittedName>
</protein>
<gene>
    <name evidence="2" type="ORF">K8W24_10225</name>
</gene>
<feature type="transmembrane region" description="Helical" evidence="1">
    <location>
        <begin position="134"/>
        <end position="155"/>
    </location>
</feature>
<feature type="transmembrane region" description="Helical" evidence="1">
    <location>
        <begin position="12"/>
        <end position="33"/>
    </location>
</feature>
<keyword evidence="1" id="KW-0812">Transmembrane</keyword>
<keyword evidence="1" id="KW-1133">Transmembrane helix</keyword>
<feature type="transmembrane region" description="Helical" evidence="1">
    <location>
        <begin position="61"/>
        <end position="81"/>
    </location>
</feature>
<evidence type="ECO:0000256" key="1">
    <source>
        <dbReference type="SAM" id="Phobius"/>
    </source>
</evidence>
<evidence type="ECO:0000313" key="2">
    <source>
        <dbReference type="EMBL" id="HJF50158.1"/>
    </source>
</evidence>
<dbReference type="EMBL" id="DYWO01000307">
    <property type="protein sequence ID" value="HJF50158.1"/>
    <property type="molecule type" value="Genomic_DNA"/>
</dbReference>
<organism evidence="2 3">
    <name type="scientific">Brachybacterium paraconglomeratum</name>
    <dbReference type="NCBI Taxonomy" id="173362"/>
    <lineage>
        <taxon>Bacteria</taxon>
        <taxon>Bacillati</taxon>
        <taxon>Actinomycetota</taxon>
        <taxon>Actinomycetes</taxon>
        <taxon>Micrococcales</taxon>
        <taxon>Dermabacteraceae</taxon>
        <taxon>Brachybacterium</taxon>
    </lineage>
</organism>
<comment type="caution">
    <text evidence="2">The sequence shown here is derived from an EMBL/GenBank/DDBJ whole genome shotgun (WGS) entry which is preliminary data.</text>
</comment>
<evidence type="ECO:0000313" key="3">
    <source>
        <dbReference type="Proteomes" id="UP000775129"/>
    </source>
</evidence>
<keyword evidence="1" id="KW-0472">Membrane</keyword>
<reference evidence="2" key="1">
    <citation type="journal article" date="2021" name="PeerJ">
        <title>Extensive microbial diversity within the chicken gut microbiome revealed by metagenomics and culture.</title>
        <authorList>
            <person name="Gilroy R."/>
            <person name="Ravi A."/>
            <person name="Getino M."/>
            <person name="Pursley I."/>
            <person name="Horton D.L."/>
            <person name="Alikhan N.F."/>
            <person name="Baker D."/>
            <person name="Gharbi K."/>
            <person name="Hall N."/>
            <person name="Watson M."/>
            <person name="Adriaenssens E.M."/>
            <person name="Foster-Nyarko E."/>
            <person name="Jarju S."/>
            <person name="Secka A."/>
            <person name="Antonio M."/>
            <person name="Oren A."/>
            <person name="Chaudhuri R.R."/>
            <person name="La Ragione R."/>
            <person name="Hildebrand F."/>
            <person name="Pallen M.J."/>
        </authorList>
    </citation>
    <scope>NUCLEOTIDE SEQUENCE</scope>
    <source>
        <strain evidence="2">1647</strain>
    </source>
</reference>
<name>A0A921GRW8_9MICO</name>
<feature type="transmembrane region" description="Helical" evidence="1">
    <location>
        <begin position="93"/>
        <end position="114"/>
    </location>
</feature>
<dbReference type="Proteomes" id="UP000775129">
    <property type="component" value="Unassembled WGS sequence"/>
</dbReference>
<proteinExistence type="predicted"/>
<accession>A0A921GRW8</accession>
<reference evidence="2" key="2">
    <citation type="submission" date="2021-09" db="EMBL/GenBank/DDBJ databases">
        <authorList>
            <person name="Gilroy R."/>
        </authorList>
    </citation>
    <scope>NUCLEOTIDE SEQUENCE</scope>
    <source>
        <strain evidence="2">1647</strain>
    </source>
</reference>
<dbReference type="AlphaFoldDB" id="A0A921GRW8"/>